<dbReference type="InterPro" id="IPR001296">
    <property type="entry name" value="Glyco_trans_1"/>
</dbReference>
<gene>
    <name evidence="4" type="ORF">EAH73_03250</name>
</gene>
<evidence type="ECO:0000259" key="3">
    <source>
        <dbReference type="Pfam" id="PF00534"/>
    </source>
</evidence>
<evidence type="ECO:0000256" key="2">
    <source>
        <dbReference type="ARBA" id="ARBA00022679"/>
    </source>
</evidence>
<organism evidence="4 5">
    <name type="scientific">Hymenobacter nivis</name>
    <dbReference type="NCBI Taxonomy" id="1850093"/>
    <lineage>
        <taxon>Bacteria</taxon>
        <taxon>Pseudomonadati</taxon>
        <taxon>Bacteroidota</taxon>
        <taxon>Cytophagia</taxon>
        <taxon>Cytophagales</taxon>
        <taxon>Hymenobacteraceae</taxon>
        <taxon>Hymenobacter</taxon>
    </lineage>
</organism>
<dbReference type="Pfam" id="PF00534">
    <property type="entry name" value="Glycos_transf_1"/>
    <property type="match status" value="1"/>
</dbReference>
<evidence type="ECO:0000313" key="4">
    <source>
        <dbReference type="EMBL" id="TPG72263.1"/>
    </source>
</evidence>
<dbReference type="RefSeq" id="WP_140465043.1">
    <property type="nucleotide sequence ID" value="NZ_RCYZ01000001.1"/>
</dbReference>
<comment type="caution">
    <text evidence="4">The sequence shown here is derived from an EMBL/GenBank/DDBJ whole genome shotgun (WGS) entry which is preliminary data.</text>
</comment>
<dbReference type="SUPFAM" id="SSF53756">
    <property type="entry name" value="UDP-Glycosyltransferase/glycogen phosphorylase"/>
    <property type="match status" value="1"/>
</dbReference>
<dbReference type="AlphaFoldDB" id="A0A502HFC1"/>
<name>A0A502HFC1_9BACT</name>
<evidence type="ECO:0000256" key="1">
    <source>
        <dbReference type="ARBA" id="ARBA00022676"/>
    </source>
</evidence>
<protein>
    <submittedName>
        <fullName evidence="4">Glycosyltransferase</fullName>
    </submittedName>
</protein>
<keyword evidence="2 4" id="KW-0808">Transferase</keyword>
<proteinExistence type="predicted"/>
<evidence type="ECO:0000313" key="5">
    <source>
        <dbReference type="Proteomes" id="UP000317646"/>
    </source>
</evidence>
<dbReference type="Proteomes" id="UP000317646">
    <property type="component" value="Unassembled WGS sequence"/>
</dbReference>
<dbReference type="OrthoDB" id="655095at2"/>
<sequence length="383" mass="42228">MKKIIFVSHEATLTGAPILLLNIIRCLRGELREDFIVVLGKDGPLRPQFEELAHVVVAPSLLASGRFANNLRRLRLLNSYNNRRRKNALSFENVKVIFSNTIVNGKLVEEILSFNKARVITYVHELAYTIQTFNSAEINKALQQTSLFLAGSNAVLQNLLSLGVANDLVHVVPSSIPVAAITEKLAITDVDSIRASLCLQPHEQLIVAVGTADWRKGNDLFIQMAARLVQMQPQLHFAWVGVSAGTLEHLRMRYEIEHYHLDGRVHLVAVTPDYLNYIAAAELFVLTSREDPFPLVVLEAAAAGKPIVCFADSGGTPGFVGVKNGTVVPYGDVIALSDAIEALLQDSSMRYRKGEHARITVQSEYDTPQVAVRIARLIALEHA</sequence>
<feature type="domain" description="Glycosyl transferase family 1" evidence="3">
    <location>
        <begin position="192"/>
        <end position="358"/>
    </location>
</feature>
<keyword evidence="1" id="KW-0328">Glycosyltransferase</keyword>
<accession>A0A502HFC1</accession>
<dbReference type="Gene3D" id="3.40.50.2000">
    <property type="entry name" value="Glycogen Phosphorylase B"/>
    <property type="match status" value="2"/>
</dbReference>
<keyword evidence="5" id="KW-1185">Reference proteome</keyword>
<dbReference type="PANTHER" id="PTHR12526">
    <property type="entry name" value="GLYCOSYLTRANSFERASE"/>
    <property type="match status" value="1"/>
</dbReference>
<dbReference type="GO" id="GO:0016757">
    <property type="term" value="F:glycosyltransferase activity"/>
    <property type="evidence" value="ECO:0007669"/>
    <property type="project" value="UniProtKB-KW"/>
</dbReference>
<dbReference type="PANTHER" id="PTHR12526:SF629">
    <property type="entry name" value="TEICHURONIC ACID BIOSYNTHESIS GLYCOSYLTRANSFERASE TUAH-RELATED"/>
    <property type="match status" value="1"/>
</dbReference>
<reference evidence="4 5" key="1">
    <citation type="journal article" date="2019" name="Environ. Microbiol.">
        <title>Species interactions and distinct microbial communities in high Arctic permafrost affected cryosols are associated with the CH4 and CO2 gas fluxes.</title>
        <authorList>
            <person name="Altshuler I."/>
            <person name="Hamel J."/>
            <person name="Turney S."/>
            <person name="Magnuson E."/>
            <person name="Levesque R."/>
            <person name="Greer C."/>
            <person name="Whyte L.G."/>
        </authorList>
    </citation>
    <scope>NUCLEOTIDE SEQUENCE [LARGE SCALE GENOMIC DNA]</scope>
    <source>
        <strain evidence="4 5">S9.2P</strain>
    </source>
</reference>
<dbReference type="EMBL" id="RCYZ01000001">
    <property type="protein sequence ID" value="TPG72263.1"/>
    <property type="molecule type" value="Genomic_DNA"/>
</dbReference>
<dbReference type="CDD" id="cd03801">
    <property type="entry name" value="GT4_PimA-like"/>
    <property type="match status" value="1"/>
</dbReference>